<dbReference type="Gene3D" id="3.10.450.490">
    <property type="match status" value="1"/>
</dbReference>
<gene>
    <name evidence="8" type="ORF">ABVT42_22180</name>
</gene>
<keyword evidence="3" id="KW-0378">Hydrolase</keyword>
<evidence type="ECO:0000313" key="9">
    <source>
        <dbReference type="Proteomes" id="UP001554427"/>
    </source>
</evidence>
<keyword evidence="2" id="KW-0479">Metal-binding</keyword>
<organism evidence="8 9">
    <name type="scientific">Aliikangiella maris</name>
    <dbReference type="NCBI Taxonomy" id="3162458"/>
    <lineage>
        <taxon>Bacteria</taxon>
        <taxon>Pseudomonadati</taxon>
        <taxon>Pseudomonadota</taxon>
        <taxon>Gammaproteobacteria</taxon>
        <taxon>Oceanospirillales</taxon>
        <taxon>Pleioneaceae</taxon>
        <taxon>Aliikangiella</taxon>
    </lineage>
</organism>
<evidence type="ECO:0000256" key="5">
    <source>
        <dbReference type="ARBA" id="ARBA00023049"/>
    </source>
</evidence>
<evidence type="ECO:0000259" key="7">
    <source>
        <dbReference type="Pfam" id="PF07504"/>
    </source>
</evidence>
<dbReference type="InterPro" id="IPR011096">
    <property type="entry name" value="FTP_domain"/>
</dbReference>
<name>A0ABV3MVG7_9GAMM</name>
<keyword evidence="1" id="KW-0645">Protease</keyword>
<dbReference type="Pfam" id="PF07504">
    <property type="entry name" value="FTP"/>
    <property type="match status" value="1"/>
</dbReference>
<keyword evidence="4" id="KW-0862">Zinc</keyword>
<feature type="signal peptide" evidence="6">
    <location>
        <begin position="1"/>
        <end position="27"/>
    </location>
</feature>
<accession>A0ABV3MVG7</accession>
<evidence type="ECO:0000256" key="3">
    <source>
        <dbReference type="ARBA" id="ARBA00022801"/>
    </source>
</evidence>
<evidence type="ECO:0000256" key="6">
    <source>
        <dbReference type="SAM" id="SignalP"/>
    </source>
</evidence>
<keyword evidence="5" id="KW-0482">Metalloprotease</keyword>
<evidence type="ECO:0000256" key="1">
    <source>
        <dbReference type="ARBA" id="ARBA00022670"/>
    </source>
</evidence>
<sequence length="178" mass="18748">MIKTFKIKTLTAVVGASLAAMSLGVSASEQITVQKFANSGVVNYVAGNLGTTTQKNAVDSLKNILASQDAYHVSGSEDFTVRRQWIDELGKAHTHFTQTINGLTVYGTSMILHADVTENSLTSTSGQVYALTGSLAVDNNAATNQAFISANDNGEQAKTAALSIGDVKGEPELAYIFL</sequence>
<keyword evidence="6" id="KW-0732">Signal</keyword>
<proteinExistence type="predicted"/>
<protein>
    <recommendedName>
        <fullName evidence="7">FTP domain-containing protein</fullName>
    </recommendedName>
</protein>
<evidence type="ECO:0000313" key="8">
    <source>
        <dbReference type="EMBL" id="MEW4368182.1"/>
    </source>
</evidence>
<reference evidence="8 9" key="1">
    <citation type="submission" date="2024-06" db="EMBL/GenBank/DDBJ databases">
        <title>Aliikangiella maris sp. nov., sp. nov., a phycosphere bacterium isolated from seawater and ecosystem role in Phaeocystis globosa blooms.</title>
        <authorList>
            <person name="Li F."/>
        </authorList>
    </citation>
    <scope>NUCLEOTIDE SEQUENCE [LARGE SCALE GENOMIC DNA]</scope>
    <source>
        <strain evidence="8 9">GXAS 306</strain>
    </source>
</reference>
<evidence type="ECO:0000256" key="2">
    <source>
        <dbReference type="ARBA" id="ARBA00022723"/>
    </source>
</evidence>
<feature type="non-terminal residue" evidence="8">
    <location>
        <position position="178"/>
    </location>
</feature>
<feature type="domain" description="FTP" evidence="7">
    <location>
        <begin position="77"/>
        <end position="115"/>
    </location>
</feature>
<dbReference type="EMBL" id="JBFDAH010000093">
    <property type="protein sequence ID" value="MEW4368182.1"/>
    <property type="molecule type" value="Genomic_DNA"/>
</dbReference>
<feature type="chain" id="PRO_5046396942" description="FTP domain-containing protein" evidence="6">
    <location>
        <begin position="28"/>
        <end position="178"/>
    </location>
</feature>
<keyword evidence="9" id="KW-1185">Reference proteome</keyword>
<dbReference type="RefSeq" id="WP_367024518.1">
    <property type="nucleotide sequence ID" value="NZ_JBFDAH010000093.1"/>
</dbReference>
<comment type="caution">
    <text evidence="8">The sequence shown here is derived from an EMBL/GenBank/DDBJ whole genome shotgun (WGS) entry which is preliminary data.</text>
</comment>
<evidence type="ECO:0000256" key="4">
    <source>
        <dbReference type="ARBA" id="ARBA00022833"/>
    </source>
</evidence>
<dbReference type="Proteomes" id="UP001554427">
    <property type="component" value="Unassembled WGS sequence"/>
</dbReference>